<keyword evidence="3" id="KW-1185">Reference proteome</keyword>
<dbReference type="Proteomes" id="UP000472272">
    <property type="component" value="Chromosome 3"/>
</dbReference>
<reference evidence="2" key="2">
    <citation type="submission" date="2025-08" db="UniProtKB">
        <authorList>
            <consortium name="Ensembl"/>
        </authorList>
    </citation>
    <scope>IDENTIFICATION</scope>
</reference>
<feature type="domain" description="SAM" evidence="1">
    <location>
        <begin position="41"/>
        <end position="108"/>
    </location>
</feature>
<evidence type="ECO:0000313" key="3">
    <source>
        <dbReference type="Proteomes" id="UP000472272"/>
    </source>
</evidence>
<dbReference type="GO" id="GO:0007169">
    <property type="term" value="P:cell surface receptor protein tyrosine kinase signaling pathway"/>
    <property type="evidence" value="ECO:0007669"/>
    <property type="project" value="TreeGrafter"/>
</dbReference>
<dbReference type="PANTHER" id="PTHR20843:SF0">
    <property type="entry name" value="PROTEIN AVEUGLE"/>
    <property type="match status" value="1"/>
</dbReference>
<dbReference type="Ensembl" id="ENSPMRT00000000625.1">
    <property type="protein sequence ID" value="ENSPMRP00000000597.1"/>
    <property type="gene ID" value="ENSPMRG00000000442.1"/>
</dbReference>
<reference evidence="2" key="3">
    <citation type="submission" date="2025-09" db="UniProtKB">
        <authorList>
            <consortium name="Ensembl"/>
        </authorList>
    </citation>
    <scope>IDENTIFICATION</scope>
</reference>
<evidence type="ECO:0000313" key="2">
    <source>
        <dbReference type="Ensembl" id="ENSPMRP00000000597.1"/>
    </source>
</evidence>
<proteinExistence type="predicted"/>
<protein>
    <recommendedName>
        <fullName evidence="1">SAM domain-containing protein</fullName>
    </recommendedName>
</protein>
<dbReference type="SUPFAM" id="SSF47769">
    <property type="entry name" value="SAM/Pointed domain"/>
    <property type="match status" value="1"/>
</dbReference>
<dbReference type="InterPro" id="IPR052268">
    <property type="entry name" value="SAM_domain-containing_protein"/>
</dbReference>
<dbReference type="AlphaFoldDB" id="A0A670HNL6"/>
<dbReference type="PANTHER" id="PTHR20843">
    <property type="entry name" value="STERILE ALPHA MOTIF DOMAIN CONTAINING PROTEIN 10"/>
    <property type="match status" value="1"/>
</dbReference>
<dbReference type="OMA" id="EWTVQDV"/>
<reference evidence="2 3" key="1">
    <citation type="journal article" date="2019" name="Proc. Natl. Acad. Sci. U.S.A.">
        <title>Regulatory changes in pterin and carotenoid genes underlie balanced color polymorphisms in the wall lizard.</title>
        <authorList>
            <person name="Andrade P."/>
            <person name="Pinho C."/>
            <person name="Perez I de Lanuza G."/>
            <person name="Afonso S."/>
            <person name="Brejcha J."/>
            <person name="Rubin C.J."/>
            <person name="Wallerman O."/>
            <person name="Pereira P."/>
            <person name="Sabatino S.J."/>
            <person name="Bellati A."/>
            <person name="Pellitteri-Rosa D."/>
            <person name="Bosakova Z."/>
            <person name="Bunikis I."/>
            <person name="Carretero M.A."/>
            <person name="Feiner N."/>
            <person name="Marsik P."/>
            <person name="Pauperio F."/>
            <person name="Salvi D."/>
            <person name="Soler L."/>
            <person name="While G.M."/>
            <person name="Uller T."/>
            <person name="Font E."/>
            <person name="Andersson L."/>
            <person name="Carneiro M."/>
        </authorList>
    </citation>
    <scope>NUCLEOTIDE SEQUENCE</scope>
</reference>
<dbReference type="PROSITE" id="PS50105">
    <property type="entry name" value="SAM_DOMAIN"/>
    <property type="match status" value="1"/>
</dbReference>
<dbReference type="Pfam" id="PF07647">
    <property type="entry name" value="SAM_2"/>
    <property type="match status" value="1"/>
</dbReference>
<accession>A0A670HNL6</accession>
<evidence type="ECO:0000259" key="1">
    <source>
        <dbReference type="PROSITE" id="PS50105"/>
    </source>
</evidence>
<dbReference type="InterPro" id="IPR001660">
    <property type="entry name" value="SAM"/>
</dbReference>
<sequence>NKGCGWRCGRSAKSACQTSALQGLEEDLEEEDQVRRPVAQWTVSEVCSWLRRGSLGDQGKPLLEAAHSHAISGKALLRLTDETLERMGVAPWSLRQELLREVLHLRIQQEMKDLLDITGGEDGHPKRAGNCTGAP</sequence>
<dbReference type="InterPro" id="IPR013761">
    <property type="entry name" value="SAM/pointed_sf"/>
</dbReference>
<dbReference type="GO" id="GO:0009898">
    <property type="term" value="C:cytoplasmic side of plasma membrane"/>
    <property type="evidence" value="ECO:0007669"/>
    <property type="project" value="TreeGrafter"/>
</dbReference>
<dbReference type="Gene3D" id="1.10.150.50">
    <property type="entry name" value="Transcription Factor, Ets-1"/>
    <property type="match status" value="1"/>
</dbReference>
<dbReference type="SMART" id="SM00454">
    <property type="entry name" value="SAM"/>
    <property type="match status" value="1"/>
</dbReference>
<organism evidence="2 3">
    <name type="scientific">Podarcis muralis</name>
    <name type="common">Wall lizard</name>
    <name type="synonym">Lacerta muralis</name>
    <dbReference type="NCBI Taxonomy" id="64176"/>
    <lineage>
        <taxon>Eukaryota</taxon>
        <taxon>Metazoa</taxon>
        <taxon>Chordata</taxon>
        <taxon>Craniata</taxon>
        <taxon>Vertebrata</taxon>
        <taxon>Euteleostomi</taxon>
        <taxon>Lepidosauria</taxon>
        <taxon>Squamata</taxon>
        <taxon>Bifurcata</taxon>
        <taxon>Unidentata</taxon>
        <taxon>Episquamata</taxon>
        <taxon>Laterata</taxon>
        <taxon>Lacertibaenia</taxon>
        <taxon>Lacertidae</taxon>
        <taxon>Podarcis</taxon>
    </lineage>
</organism>
<dbReference type="GeneTree" id="ENSGT00390000008161"/>
<name>A0A670HNL6_PODMU</name>